<evidence type="ECO:0000256" key="5">
    <source>
        <dbReference type="ARBA" id="ARBA00022989"/>
    </source>
</evidence>
<feature type="transmembrane region" description="Helical" evidence="8">
    <location>
        <begin position="101"/>
        <end position="123"/>
    </location>
</feature>
<dbReference type="RefSeq" id="XP_028476225.1">
    <property type="nucleotide sequence ID" value="XM_028623292.1"/>
</dbReference>
<dbReference type="GO" id="GO:0006624">
    <property type="term" value="P:vacuolar protein processing"/>
    <property type="evidence" value="ECO:0007669"/>
    <property type="project" value="TreeGrafter"/>
</dbReference>
<feature type="region of interest" description="Disordered" evidence="7">
    <location>
        <begin position="155"/>
        <end position="202"/>
    </location>
</feature>
<proteinExistence type="inferred from homology"/>
<gene>
    <name evidence="9" type="ORF">EHS24_007962</name>
</gene>
<dbReference type="PANTHER" id="PTHR13505:SF7">
    <property type="entry name" value="TRANSMEMBRANE PROTEIN 208"/>
    <property type="match status" value="1"/>
</dbReference>
<dbReference type="GO" id="GO:0005789">
    <property type="term" value="C:endoplasmic reticulum membrane"/>
    <property type="evidence" value="ECO:0007669"/>
    <property type="project" value="UniProtKB-SubCell"/>
</dbReference>
<protein>
    <submittedName>
        <fullName evidence="9">Uncharacterized protein</fullName>
    </submittedName>
</protein>
<dbReference type="GO" id="GO:0005773">
    <property type="term" value="C:vacuole"/>
    <property type="evidence" value="ECO:0007669"/>
    <property type="project" value="GOC"/>
</dbReference>
<dbReference type="InterPro" id="IPR008506">
    <property type="entry name" value="SND2/TMEM208"/>
</dbReference>
<comment type="caution">
    <text evidence="9">The sequence shown here is derived from an EMBL/GenBank/DDBJ whole genome shotgun (WGS) entry which is preliminary data.</text>
</comment>
<comment type="similarity">
    <text evidence="2">Belongs to the TMEM208 family.</text>
</comment>
<keyword evidence="3 8" id="KW-0812">Transmembrane</keyword>
<name>A0A427XSG2_9TREE</name>
<keyword evidence="6 8" id="KW-0472">Membrane</keyword>
<dbReference type="STRING" id="105984.A0A427XSG2"/>
<dbReference type="GeneID" id="39592505"/>
<feature type="compositionally biased region" description="Basic and acidic residues" evidence="7">
    <location>
        <begin position="174"/>
        <end position="193"/>
    </location>
</feature>
<evidence type="ECO:0000256" key="3">
    <source>
        <dbReference type="ARBA" id="ARBA00022692"/>
    </source>
</evidence>
<evidence type="ECO:0000256" key="6">
    <source>
        <dbReference type="ARBA" id="ARBA00023136"/>
    </source>
</evidence>
<sequence length="202" mass="22164">MANASSKRIAAANETALRNLVRNMVIINVLALAVRWMKARRHVRPLWPSGFPLFLNVIGFIAVLFIWRWFAAIGTPRRDASGIKVGDDLGGKGIVELAWDVIYMTWICTLGSALLGNWVWWLYLAIPGFGAYKVFGIAQPFLAMFMPGIFGPKAPKGAAADTPAAGAAAAGEPGESKRQAKLRARMEKGDKRVQQQTRRQAQ</sequence>
<evidence type="ECO:0000313" key="9">
    <source>
        <dbReference type="EMBL" id="RSH81770.1"/>
    </source>
</evidence>
<evidence type="ECO:0000256" key="8">
    <source>
        <dbReference type="SAM" id="Phobius"/>
    </source>
</evidence>
<dbReference type="OrthoDB" id="10012212at2759"/>
<feature type="compositionally biased region" description="Low complexity" evidence="7">
    <location>
        <begin position="155"/>
        <end position="173"/>
    </location>
</feature>
<dbReference type="Pfam" id="PF05620">
    <property type="entry name" value="TMEM208_SND2"/>
    <property type="match status" value="1"/>
</dbReference>
<evidence type="ECO:0000256" key="4">
    <source>
        <dbReference type="ARBA" id="ARBA00022824"/>
    </source>
</evidence>
<organism evidence="9 10">
    <name type="scientific">Apiotrichum porosum</name>
    <dbReference type="NCBI Taxonomy" id="105984"/>
    <lineage>
        <taxon>Eukaryota</taxon>
        <taxon>Fungi</taxon>
        <taxon>Dikarya</taxon>
        <taxon>Basidiomycota</taxon>
        <taxon>Agaricomycotina</taxon>
        <taxon>Tremellomycetes</taxon>
        <taxon>Trichosporonales</taxon>
        <taxon>Trichosporonaceae</taxon>
        <taxon>Apiotrichum</taxon>
    </lineage>
</organism>
<comment type="subcellular location">
    <subcellularLocation>
        <location evidence="1">Endoplasmic reticulum membrane</location>
        <topology evidence="1">Multi-pass membrane protein</topology>
    </subcellularLocation>
</comment>
<feature type="transmembrane region" description="Helical" evidence="8">
    <location>
        <begin position="129"/>
        <end position="150"/>
    </location>
</feature>
<keyword evidence="4" id="KW-0256">Endoplasmic reticulum</keyword>
<feature type="transmembrane region" description="Helical" evidence="8">
    <location>
        <begin position="49"/>
        <end position="70"/>
    </location>
</feature>
<evidence type="ECO:0000256" key="7">
    <source>
        <dbReference type="SAM" id="MobiDB-lite"/>
    </source>
</evidence>
<reference evidence="9 10" key="1">
    <citation type="submission" date="2018-11" db="EMBL/GenBank/DDBJ databases">
        <title>Genome sequence of Apiotrichum porosum DSM 27194.</title>
        <authorList>
            <person name="Aliyu H."/>
            <person name="Gorte O."/>
            <person name="Ochsenreither K."/>
        </authorList>
    </citation>
    <scope>NUCLEOTIDE SEQUENCE [LARGE SCALE GENOMIC DNA]</scope>
    <source>
        <strain evidence="9 10">DSM 27194</strain>
    </source>
</reference>
<dbReference type="AlphaFoldDB" id="A0A427XSG2"/>
<dbReference type="PANTHER" id="PTHR13505">
    <property type="entry name" value="TRANSMEMBRANE PROTEIN 208"/>
    <property type="match status" value="1"/>
</dbReference>
<evidence type="ECO:0000313" key="10">
    <source>
        <dbReference type="Proteomes" id="UP000279236"/>
    </source>
</evidence>
<keyword evidence="10" id="KW-1185">Reference proteome</keyword>
<dbReference type="EMBL" id="RSCE01000006">
    <property type="protein sequence ID" value="RSH81770.1"/>
    <property type="molecule type" value="Genomic_DNA"/>
</dbReference>
<evidence type="ECO:0000256" key="1">
    <source>
        <dbReference type="ARBA" id="ARBA00004477"/>
    </source>
</evidence>
<keyword evidence="5 8" id="KW-1133">Transmembrane helix</keyword>
<evidence type="ECO:0000256" key="2">
    <source>
        <dbReference type="ARBA" id="ARBA00009950"/>
    </source>
</evidence>
<accession>A0A427XSG2</accession>
<dbReference type="Proteomes" id="UP000279236">
    <property type="component" value="Unassembled WGS sequence"/>
</dbReference>